<evidence type="ECO:0000313" key="2">
    <source>
        <dbReference type="Proteomes" id="UP000036367"/>
    </source>
</evidence>
<dbReference type="RefSeq" id="WP_236696041.1">
    <property type="nucleotide sequence ID" value="NZ_LECT01000013.1"/>
</dbReference>
<accession>A0A0J1BJX8</accession>
<gene>
    <name evidence="1" type="ORF">RISK_001282</name>
</gene>
<comment type="caution">
    <text evidence="1">The sequence shown here is derived from an EMBL/GenBank/DDBJ whole genome shotgun (WGS) entry which is preliminary data.</text>
</comment>
<sequence>MVDVFAKTPRYVLKDGANPTGPPVISAAADPHSVVIHGFSDKPDYDVFVSASSLELTPYPLVKGFLKNQCELDTDVLRLIVLDPVSPTQACLDATTLQAVLEALRIGSKSVPVSHRLRRDPSSSGYRIEPIACSSPASPLS</sequence>
<protein>
    <submittedName>
        <fullName evidence="1">Uncharacterized protein</fullName>
    </submittedName>
</protein>
<dbReference type="AlphaFoldDB" id="A0A0J1BJX8"/>
<dbReference type="PATRIC" id="fig|595434.4.peg.1231"/>
<proteinExistence type="predicted"/>
<reference evidence="1" key="1">
    <citation type="submission" date="2015-05" db="EMBL/GenBank/DDBJ databases">
        <title>Permanent draft genome of Rhodopirellula islandicus K833.</title>
        <authorList>
            <person name="Kizina J."/>
            <person name="Richter M."/>
            <person name="Glockner F.O."/>
            <person name="Harder J."/>
        </authorList>
    </citation>
    <scope>NUCLEOTIDE SEQUENCE [LARGE SCALE GENOMIC DNA]</scope>
    <source>
        <strain evidence="1">K833</strain>
    </source>
</reference>
<dbReference type="Proteomes" id="UP000036367">
    <property type="component" value="Unassembled WGS sequence"/>
</dbReference>
<dbReference type="EMBL" id="LECT01000013">
    <property type="protein sequence ID" value="KLU06718.1"/>
    <property type="molecule type" value="Genomic_DNA"/>
</dbReference>
<name>A0A0J1BJX8_RHOIS</name>
<keyword evidence="2" id="KW-1185">Reference proteome</keyword>
<dbReference type="STRING" id="595434.RISK_001282"/>
<evidence type="ECO:0000313" key="1">
    <source>
        <dbReference type="EMBL" id="KLU06718.1"/>
    </source>
</evidence>
<organism evidence="1 2">
    <name type="scientific">Rhodopirellula islandica</name>
    <dbReference type="NCBI Taxonomy" id="595434"/>
    <lineage>
        <taxon>Bacteria</taxon>
        <taxon>Pseudomonadati</taxon>
        <taxon>Planctomycetota</taxon>
        <taxon>Planctomycetia</taxon>
        <taxon>Pirellulales</taxon>
        <taxon>Pirellulaceae</taxon>
        <taxon>Rhodopirellula</taxon>
    </lineage>
</organism>